<feature type="transmembrane region" description="Helical" evidence="2">
    <location>
        <begin position="40"/>
        <end position="62"/>
    </location>
</feature>
<evidence type="ECO:0000256" key="1">
    <source>
        <dbReference type="SAM" id="MobiDB-lite"/>
    </source>
</evidence>
<dbReference type="AlphaFoldDB" id="A0A837DDU8"/>
<evidence type="ECO:0000313" key="4">
    <source>
        <dbReference type="Proteomes" id="UP000030848"/>
    </source>
</evidence>
<keyword evidence="2" id="KW-0812">Transmembrane</keyword>
<dbReference type="Proteomes" id="UP000030848">
    <property type="component" value="Unassembled WGS sequence"/>
</dbReference>
<evidence type="ECO:0000313" key="3">
    <source>
        <dbReference type="EMBL" id="KHF44544.1"/>
    </source>
</evidence>
<dbReference type="OrthoDB" id="3698019at2"/>
<sequence length="247" mass="24636">MDERRLERLLRDAVGDPPEPSFTVDDVTAASRRVTARRRALVAGVAAAVVLAGSAVGVVASVTGGEPPMSTALAPEEASGGISEKTSPEGQPDGDPERDHSAPGGPGAQTFSEGPPKQGGGTSGEDGPWAEGTSGCDMVDRELATALAGELPIRPIGDAKPSPHCVSVARSAAFPVEGGTVSVLVLPRGVAVQPAIWPEGSVVGNAHTAGEETVLVISVPAGDGGTAPLADTVDDVATALARSFAGR</sequence>
<feature type="region of interest" description="Disordered" evidence="1">
    <location>
        <begin position="1"/>
        <end position="24"/>
    </location>
</feature>
<proteinExistence type="predicted"/>
<feature type="compositionally biased region" description="Basic and acidic residues" evidence="1">
    <location>
        <begin position="1"/>
        <end position="14"/>
    </location>
</feature>
<dbReference type="RefSeq" id="WP_037309380.1">
    <property type="nucleotide sequence ID" value="NZ_FOWS01000002.1"/>
</dbReference>
<name>A0A837DDU8_9PSEU</name>
<accession>A0A837DDU8</accession>
<gene>
    <name evidence="3" type="ORF">MINT15_14260</name>
</gene>
<comment type="caution">
    <text evidence="3">The sequence shown here is derived from an EMBL/GenBank/DDBJ whole genome shotgun (WGS) entry which is preliminary data.</text>
</comment>
<keyword evidence="2" id="KW-1133">Transmembrane helix</keyword>
<dbReference type="EMBL" id="JRZE01000003">
    <property type="protein sequence ID" value="KHF44544.1"/>
    <property type="molecule type" value="Genomic_DNA"/>
</dbReference>
<reference evidence="3 4" key="1">
    <citation type="submission" date="2014-10" db="EMBL/GenBank/DDBJ databases">
        <title>Genome sequence of Micropolyspora internatus JCM3315.</title>
        <authorList>
            <person name="Shin S.-K."/>
            <person name="Yi H."/>
        </authorList>
    </citation>
    <scope>NUCLEOTIDE SEQUENCE [LARGE SCALE GENOMIC DNA]</scope>
    <source>
        <strain evidence="3 4">JCM 3315</strain>
    </source>
</reference>
<feature type="region of interest" description="Disordered" evidence="1">
    <location>
        <begin position="65"/>
        <end position="135"/>
    </location>
</feature>
<protein>
    <submittedName>
        <fullName evidence="3">Uncharacterized protein</fullName>
    </submittedName>
</protein>
<organism evidence="3 4">
    <name type="scientific">Saccharomonospora viridis</name>
    <dbReference type="NCBI Taxonomy" id="1852"/>
    <lineage>
        <taxon>Bacteria</taxon>
        <taxon>Bacillati</taxon>
        <taxon>Actinomycetota</taxon>
        <taxon>Actinomycetes</taxon>
        <taxon>Pseudonocardiales</taxon>
        <taxon>Pseudonocardiaceae</taxon>
        <taxon>Saccharomonospora</taxon>
    </lineage>
</organism>
<evidence type="ECO:0000256" key="2">
    <source>
        <dbReference type="SAM" id="Phobius"/>
    </source>
</evidence>
<keyword evidence="2" id="KW-0472">Membrane</keyword>